<organism evidence="2 3">
    <name type="scientific">Rhizobium loti</name>
    <name type="common">Mesorhizobium loti</name>
    <dbReference type="NCBI Taxonomy" id="381"/>
    <lineage>
        <taxon>Bacteria</taxon>
        <taxon>Pseudomonadati</taxon>
        <taxon>Pseudomonadota</taxon>
        <taxon>Alphaproteobacteria</taxon>
        <taxon>Hyphomicrobiales</taxon>
        <taxon>Phyllobacteriaceae</taxon>
        <taxon>Mesorhizobium</taxon>
    </lineage>
</organism>
<protein>
    <submittedName>
        <fullName evidence="2">EpsG-like putative glucosyltransferase</fullName>
    </submittedName>
</protein>
<comment type="caution">
    <text evidence="2">The sequence shown here is derived from an EMBL/GenBank/DDBJ whole genome shotgun (WGS) entry which is preliminary data.</text>
</comment>
<keyword evidence="1" id="KW-0812">Transmembrane</keyword>
<dbReference type="AlphaFoldDB" id="A0A8E2WJ50"/>
<feature type="transmembrane region" description="Helical" evidence="1">
    <location>
        <begin position="7"/>
        <end position="24"/>
    </location>
</feature>
<proteinExistence type="predicted"/>
<dbReference type="InterPro" id="IPR049458">
    <property type="entry name" value="EpsG-like"/>
</dbReference>
<evidence type="ECO:0000313" key="3">
    <source>
        <dbReference type="Proteomes" id="UP000245631"/>
    </source>
</evidence>
<dbReference type="Pfam" id="PF14897">
    <property type="entry name" value="EpsG"/>
    <property type="match status" value="1"/>
</dbReference>
<feature type="transmembrane region" description="Helical" evidence="1">
    <location>
        <begin position="292"/>
        <end position="311"/>
    </location>
</feature>
<keyword evidence="1" id="KW-0472">Membrane</keyword>
<feature type="transmembrane region" description="Helical" evidence="1">
    <location>
        <begin position="239"/>
        <end position="257"/>
    </location>
</feature>
<dbReference type="Proteomes" id="UP000245631">
    <property type="component" value="Unassembled WGS sequence"/>
</dbReference>
<feature type="transmembrane region" description="Helical" evidence="1">
    <location>
        <begin position="131"/>
        <end position="149"/>
    </location>
</feature>
<reference evidence="2 3" key="1">
    <citation type="submission" date="2018-05" db="EMBL/GenBank/DDBJ databases">
        <title>Genomic Encyclopedia of Type Strains, Phase IV (KMG-IV): sequencing the most valuable type-strain genomes for metagenomic binning, comparative biology and taxonomic classification.</title>
        <authorList>
            <person name="Goeker M."/>
        </authorList>
    </citation>
    <scope>NUCLEOTIDE SEQUENCE [LARGE SCALE GENOMIC DNA]</scope>
    <source>
        <strain evidence="2 3">DSM 2626</strain>
    </source>
</reference>
<keyword evidence="2" id="KW-0808">Transferase</keyword>
<feature type="transmembrane region" description="Helical" evidence="1">
    <location>
        <begin position="269"/>
        <end position="286"/>
    </location>
</feature>
<evidence type="ECO:0000313" key="2">
    <source>
        <dbReference type="EMBL" id="PWJ94952.1"/>
    </source>
</evidence>
<feature type="transmembrane region" description="Helical" evidence="1">
    <location>
        <begin position="156"/>
        <end position="180"/>
    </location>
</feature>
<evidence type="ECO:0000256" key="1">
    <source>
        <dbReference type="SAM" id="Phobius"/>
    </source>
</evidence>
<feature type="transmembrane region" description="Helical" evidence="1">
    <location>
        <begin position="107"/>
        <end position="125"/>
    </location>
</feature>
<gene>
    <name evidence="2" type="ORF">C8D77_1011639</name>
</gene>
<dbReference type="EMBL" id="QGGH01000001">
    <property type="protein sequence ID" value="PWJ94952.1"/>
    <property type="molecule type" value="Genomic_DNA"/>
</dbReference>
<dbReference type="GO" id="GO:0016740">
    <property type="term" value="F:transferase activity"/>
    <property type="evidence" value="ECO:0007669"/>
    <property type="project" value="UniProtKB-KW"/>
</dbReference>
<accession>A0A8E2WJ50</accession>
<sequence length="336" mass="37689">MRSIRQLWFPTLVFLAPVLFFAASRTDYANYVSYALEGDIVAYSRDFAYATRATFLVYMTAVAHEPVFIAMHWIYANLGFSISDSMLANSMVMVSVYYLYSVRQSDSVVLGAISTVGLIMLPWFEQLGQNTLRQGFSLIFILAFFLAINDGKKYRAIFFAALAIGSHYSAILFVAIYVLADFVPRSGKFIVGVVSLIFAGYITNSISGISNIIIGPILAQVGLYTQYSSDVFMSYRVGFKALFFAYSLVQCVASVLLIKRAAKKSDERLGKYCILMTVIYMLASGLPYYNRVAMMPMLLLPVVLVTLYARITAPRRFFRRTDPSTETRSSSRWQGA</sequence>
<keyword evidence="1" id="KW-1133">Transmembrane helix</keyword>
<name>A0A8E2WJ50_RHILI</name>